<dbReference type="InterPro" id="IPR000073">
    <property type="entry name" value="AB_hydrolase_1"/>
</dbReference>
<feature type="domain" description="AB hydrolase-1" evidence="4">
    <location>
        <begin position="244"/>
        <end position="539"/>
    </location>
</feature>
<dbReference type="SUPFAM" id="SSF53474">
    <property type="entry name" value="alpha/beta-Hydrolases"/>
    <property type="match status" value="1"/>
</dbReference>
<dbReference type="OrthoDB" id="8119704at2759"/>
<dbReference type="Gramene" id="GBG80361">
    <property type="protein sequence ID" value="GBG80361"/>
    <property type="gene ID" value="CBR_g30729"/>
</dbReference>
<keyword evidence="6" id="KW-1185">Reference proteome</keyword>
<reference evidence="5 6" key="1">
    <citation type="journal article" date="2018" name="Cell">
        <title>The Chara Genome: Secondary Complexity and Implications for Plant Terrestrialization.</title>
        <authorList>
            <person name="Nishiyama T."/>
            <person name="Sakayama H."/>
            <person name="Vries J.D."/>
            <person name="Buschmann H."/>
            <person name="Saint-Marcoux D."/>
            <person name="Ullrich K.K."/>
            <person name="Haas F.B."/>
            <person name="Vanderstraeten L."/>
            <person name="Becker D."/>
            <person name="Lang D."/>
            <person name="Vosolsobe S."/>
            <person name="Rombauts S."/>
            <person name="Wilhelmsson P.K.I."/>
            <person name="Janitza P."/>
            <person name="Kern R."/>
            <person name="Heyl A."/>
            <person name="Rumpler F."/>
            <person name="Villalobos L.I.A.C."/>
            <person name="Clay J.M."/>
            <person name="Skokan R."/>
            <person name="Toyoda A."/>
            <person name="Suzuki Y."/>
            <person name="Kagoshima H."/>
            <person name="Schijlen E."/>
            <person name="Tajeshwar N."/>
            <person name="Catarino B."/>
            <person name="Hetherington A.J."/>
            <person name="Saltykova A."/>
            <person name="Bonnot C."/>
            <person name="Breuninger H."/>
            <person name="Symeonidi A."/>
            <person name="Radhakrishnan G.V."/>
            <person name="Van Nieuwerburgh F."/>
            <person name="Deforce D."/>
            <person name="Chang C."/>
            <person name="Karol K.G."/>
            <person name="Hedrich R."/>
            <person name="Ulvskov P."/>
            <person name="Glockner G."/>
            <person name="Delwiche C.F."/>
            <person name="Petrasek J."/>
            <person name="Van de Peer Y."/>
            <person name="Friml J."/>
            <person name="Beilby M."/>
            <person name="Dolan L."/>
            <person name="Kohara Y."/>
            <person name="Sugano S."/>
            <person name="Fujiyama A."/>
            <person name="Delaux P.-M."/>
            <person name="Quint M."/>
            <person name="TheiBen G."/>
            <person name="Hagemann M."/>
            <person name="Harholt J."/>
            <person name="Dunand C."/>
            <person name="Zachgo S."/>
            <person name="Langdale J."/>
            <person name="Maumus F."/>
            <person name="Straeten D.V.D."/>
            <person name="Gould S.B."/>
            <person name="Rensing S.A."/>
        </authorList>
    </citation>
    <scope>NUCLEOTIDE SEQUENCE [LARGE SCALE GENOMIC DNA]</scope>
    <source>
        <strain evidence="5 6">S276</strain>
    </source>
</reference>
<evidence type="ECO:0000313" key="5">
    <source>
        <dbReference type="EMBL" id="GBG80361.1"/>
    </source>
</evidence>
<name>A0A388LDI1_CHABU</name>
<sequence length="570" mass="63087">MACGRKTLQAAWSGSWMVAYGHRRRGECCIANAVELQKIGCLAASTRAFIADSDDRPCSSVCHRYEVSGGVAQEGWLRMSSAETSASVNRAWSPRWPSDKCRQKMPKSTARPQASQPVDRNAGNMSDCFKLLMQLQEAWHCSLSSRAWHHMAAFRPHSAVSHGACALYCSPRTSMSSRYLRSMHSLAYEEYEVGPKGVRRVRGGRGMHEDAAADTEEAEVAPSAPKASSSRKGTGERRITLTALVVHGLFGSGRNWRTVSRAIAEAAVTQTIKETRRDGDKPVVPTWRLLLVDMRNHGRSTGLPGFDPPHDIRAAGQDLIDLFRHGTQSQWPELVMGHSLGGKVVLEYTQALAEETNGKLAAAQMPQQVWVLDSIPGPGPAPDPECKGSVERVLSVLEGLPNPMPSRRWFQEHITERGFSVGLAEWLGTNLVRIDPEKEEVAWNFDIPGVTEMFQSYRRENYMALLEKPPAGTRIDFVRAARSDRWLPDVVAELEAAARRDAPLRKVKDVIPFHQRPGTIGYHVLEKAGHWLHVDNPGGLLKLMVPSFVRLAQEKGAAEVEKGAESLSRR</sequence>
<dbReference type="PANTHER" id="PTHR43248:SF3">
    <property type="entry name" value="AB HYDROLASE-1 DOMAIN-CONTAINING PROTEIN"/>
    <property type="match status" value="1"/>
</dbReference>
<keyword evidence="2" id="KW-0378">Hydrolase</keyword>
<dbReference type="Gene3D" id="3.40.50.1820">
    <property type="entry name" value="alpha/beta hydrolase"/>
    <property type="match status" value="1"/>
</dbReference>
<accession>A0A388LDI1</accession>
<evidence type="ECO:0000256" key="1">
    <source>
        <dbReference type="ARBA" id="ARBA00010088"/>
    </source>
</evidence>
<dbReference type="GO" id="GO:0016787">
    <property type="term" value="F:hydrolase activity"/>
    <property type="evidence" value="ECO:0007669"/>
    <property type="project" value="UniProtKB-KW"/>
</dbReference>
<dbReference type="STRING" id="69332.A0A388LDI1"/>
<feature type="compositionally biased region" description="Low complexity" evidence="3">
    <location>
        <begin position="220"/>
        <end position="230"/>
    </location>
</feature>
<comment type="caution">
    <text evidence="5">The sequence shown here is derived from an EMBL/GenBank/DDBJ whole genome shotgun (WGS) entry which is preliminary data.</text>
</comment>
<evidence type="ECO:0000259" key="4">
    <source>
        <dbReference type="Pfam" id="PF12697"/>
    </source>
</evidence>
<dbReference type="AlphaFoldDB" id="A0A388LDI1"/>
<gene>
    <name evidence="5" type="ORF">CBR_g30729</name>
</gene>
<feature type="region of interest" description="Disordered" evidence="3">
    <location>
        <begin position="199"/>
        <end position="235"/>
    </location>
</feature>
<dbReference type="Pfam" id="PF12697">
    <property type="entry name" value="Abhydrolase_6"/>
    <property type="match status" value="1"/>
</dbReference>
<dbReference type="Proteomes" id="UP000265515">
    <property type="component" value="Unassembled WGS sequence"/>
</dbReference>
<dbReference type="InterPro" id="IPR029058">
    <property type="entry name" value="AB_hydrolase_fold"/>
</dbReference>
<organism evidence="5 6">
    <name type="scientific">Chara braunii</name>
    <name type="common">Braun's stonewort</name>
    <dbReference type="NCBI Taxonomy" id="69332"/>
    <lineage>
        <taxon>Eukaryota</taxon>
        <taxon>Viridiplantae</taxon>
        <taxon>Streptophyta</taxon>
        <taxon>Charophyceae</taxon>
        <taxon>Charales</taxon>
        <taxon>Characeae</taxon>
        <taxon>Chara</taxon>
    </lineage>
</organism>
<dbReference type="EMBL" id="BFEA01000344">
    <property type="protein sequence ID" value="GBG80361.1"/>
    <property type="molecule type" value="Genomic_DNA"/>
</dbReference>
<protein>
    <recommendedName>
        <fullName evidence="4">AB hydrolase-1 domain-containing protein</fullName>
    </recommendedName>
</protein>
<dbReference type="PANTHER" id="PTHR43248">
    <property type="entry name" value="2-SUCCINYL-6-HYDROXY-2,4-CYCLOHEXADIENE-1-CARBOXYLATE SYNTHASE"/>
    <property type="match status" value="1"/>
</dbReference>
<evidence type="ECO:0000256" key="3">
    <source>
        <dbReference type="SAM" id="MobiDB-lite"/>
    </source>
</evidence>
<feature type="region of interest" description="Disordered" evidence="3">
    <location>
        <begin position="93"/>
        <end position="119"/>
    </location>
</feature>
<comment type="similarity">
    <text evidence="1">Belongs to the peptidase S33 family.</text>
</comment>
<evidence type="ECO:0000313" key="6">
    <source>
        <dbReference type="Proteomes" id="UP000265515"/>
    </source>
</evidence>
<proteinExistence type="inferred from homology"/>
<dbReference type="InterPro" id="IPR051601">
    <property type="entry name" value="Serine_prot/Carboxylest_S33"/>
</dbReference>
<evidence type="ECO:0000256" key="2">
    <source>
        <dbReference type="ARBA" id="ARBA00022801"/>
    </source>
</evidence>